<feature type="non-terminal residue" evidence="2">
    <location>
        <position position="1"/>
    </location>
</feature>
<evidence type="ECO:0000313" key="2">
    <source>
        <dbReference type="EMBL" id="KAG0516550.1"/>
    </source>
</evidence>
<organism evidence="2 3">
    <name type="scientific">Sorghum bicolor</name>
    <name type="common">Sorghum</name>
    <name type="synonym">Sorghum vulgare</name>
    <dbReference type="NCBI Taxonomy" id="4558"/>
    <lineage>
        <taxon>Eukaryota</taxon>
        <taxon>Viridiplantae</taxon>
        <taxon>Streptophyta</taxon>
        <taxon>Embryophyta</taxon>
        <taxon>Tracheophyta</taxon>
        <taxon>Spermatophyta</taxon>
        <taxon>Magnoliopsida</taxon>
        <taxon>Liliopsida</taxon>
        <taxon>Poales</taxon>
        <taxon>Poaceae</taxon>
        <taxon>PACMAD clade</taxon>
        <taxon>Panicoideae</taxon>
        <taxon>Andropogonodae</taxon>
        <taxon>Andropogoneae</taxon>
        <taxon>Sorghinae</taxon>
        <taxon>Sorghum</taxon>
    </lineage>
</organism>
<evidence type="ECO:0000256" key="1">
    <source>
        <dbReference type="SAM" id="SignalP"/>
    </source>
</evidence>
<feature type="chain" id="PRO_5036883094" evidence="1">
    <location>
        <begin position="24"/>
        <end position="90"/>
    </location>
</feature>
<feature type="signal peptide" evidence="1">
    <location>
        <begin position="1"/>
        <end position="23"/>
    </location>
</feature>
<dbReference type="EMBL" id="CM027688">
    <property type="protein sequence ID" value="KAG0516550.1"/>
    <property type="molecule type" value="Genomic_DNA"/>
</dbReference>
<evidence type="ECO:0000313" key="3">
    <source>
        <dbReference type="Proteomes" id="UP000807115"/>
    </source>
</evidence>
<gene>
    <name evidence="2" type="ORF">BDA96_09G012900</name>
</gene>
<protein>
    <submittedName>
        <fullName evidence="2">Uncharacterized protein</fullName>
    </submittedName>
</protein>
<dbReference type="AlphaFoldDB" id="A0A921U3F8"/>
<dbReference type="Proteomes" id="UP000807115">
    <property type="component" value="Chromosome 9"/>
</dbReference>
<reference evidence="2" key="1">
    <citation type="journal article" date="2019" name="BMC Genomics">
        <title>A new reference genome for Sorghum bicolor reveals high levels of sequence similarity between sweet and grain genotypes: implications for the genetics of sugar metabolism.</title>
        <authorList>
            <person name="Cooper E.A."/>
            <person name="Brenton Z.W."/>
            <person name="Flinn B.S."/>
            <person name="Jenkins J."/>
            <person name="Shu S."/>
            <person name="Flowers D."/>
            <person name="Luo F."/>
            <person name="Wang Y."/>
            <person name="Xia P."/>
            <person name="Barry K."/>
            <person name="Daum C."/>
            <person name="Lipzen A."/>
            <person name="Yoshinaga Y."/>
            <person name="Schmutz J."/>
            <person name="Saski C."/>
            <person name="Vermerris W."/>
            <person name="Kresovich S."/>
        </authorList>
    </citation>
    <scope>NUCLEOTIDE SEQUENCE</scope>
</reference>
<proteinExistence type="predicted"/>
<name>A0A921U3F8_SORBI</name>
<accession>A0A921U3F8</accession>
<sequence>KSLCRSSFTMWPVLVLHLTPCHRQQSWPRHDLSRPLGSLVMPALKDSNASFSAVMQLPLNFFATLERDEAAMVVDGARRKKSRRHMAAAP</sequence>
<keyword evidence="1" id="KW-0732">Signal</keyword>
<reference evidence="2" key="2">
    <citation type="submission" date="2020-10" db="EMBL/GenBank/DDBJ databases">
        <authorList>
            <person name="Cooper E.A."/>
            <person name="Brenton Z.W."/>
            <person name="Flinn B.S."/>
            <person name="Jenkins J."/>
            <person name="Shu S."/>
            <person name="Flowers D."/>
            <person name="Luo F."/>
            <person name="Wang Y."/>
            <person name="Xia P."/>
            <person name="Barry K."/>
            <person name="Daum C."/>
            <person name="Lipzen A."/>
            <person name="Yoshinaga Y."/>
            <person name="Schmutz J."/>
            <person name="Saski C."/>
            <person name="Vermerris W."/>
            <person name="Kresovich S."/>
        </authorList>
    </citation>
    <scope>NUCLEOTIDE SEQUENCE</scope>
</reference>
<comment type="caution">
    <text evidence="2">The sequence shown here is derived from an EMBL/GenBank/DDBJ whole genome shotgun (WGS) entry which is preliminary data.</text>
</comment>